<evidence type="ECO:0000256" key="1">
    <source>
        <dbReference type="SAM" id="Phobius"/>
    </source>
</evidence>
<keyword evidence="1" id="KW-1133">Transmembrane helix</keyword>
<proteinExistence type="predicted"/>
<organism evidence="2 3">
    <name type="scientific">Haloarcula salina</name>
    <dbReference type="NCBI Taxonomy" id="1429914"/>
    <lineage>
        <taxon>Archaea</taxon>
        <taxon>Methanobacteriati</taxon>
        <taxon>Methanobacteriota</taxon>
        <taxon>Stenosarchaea group</taxon>
        <taxon>Halobacteria</taxon>
        <taxon>Halobacteriales</taxon>
        <taxon>Haloarculaceae</taxon>
        <taxon>Haloarcula</taxon>
    </lineage>
</organism>
<name>A0AA41KF39_9EURY</name>
<dbReference type="EMBL" id="JAHQXE010000002">
    <property type="protein sequence ID" value="MBV0901662.1"/>
    <property type="molecule type" value="Genomic_DNA"/>
</dbReference>
<dbReference type="Proteomes" id="UP001166304">
    <property type="component" value="Unassembled WGS sequence"/>
</dbReference>
<evidence type="ECO:0000313" key="3">
    <source>
        <dbReference type="Proteomes" id="UP001166304"/>
    </source>
</evidence>
<feature type="transmembrane region" description="Helical" evidence="1">
    <location>
        <begin position="26"/>
        <end position="47"/>
    </location>
</feature>
<reference evidence="2" key="1">
    <citation type="submission" date="2021-06" db="EMBL/GenBank/DDBJ databases">
        <title>New haloarchaea isolates fom saline soil.</title>
        <authorList>
            <person name="Duran-Viseras A."/>
            <person name="Sanchez-Porro C.S."/>
            <person name="Ventosa A."/>
        </authorList>
    </citation>
    <scope>NUCLEOTIDE SEQUENCE</scope>
    <source>
        <strain evidence="2">JCM 18369</strain>
    </source>
</reference>
<keyword evidence="1" id="KW-0812">Transmembrane</keyword>
<dbReference type="RefSeq" id="WP_162412862.1">
    <property type="nucleotide sequence ID" value="NZ_JAHQXE010000002.1"/>
</dbReference>
<sequence>MAQRQSTRRYGDPTDPVTAAALAERVGLALVAVTLPLALVAFTGLAMQAASPSAALTTAAAAMQGPVLAGRGLTVLFHAGALGTLLGCWLLGLGLLLDGLYD</sequence>
<feature type="transmembrane region" description="Helical" evidence="1">
    <location>
        <begin position="75"/>
        <end position="97"/>
    </location>
</feature>
<evidence type="ECO:0000313" key="2">
    <source>
        <dbReference type="EMBL" id="MBV0901662.1"/>
    </source>
</evidence>
<protein>
    <submittedName>
        <fullName evidence="2">Uncharacterized protein</fullName>
    </submittedName>
</protein>
<keyword evidence="1" id="KW-0472">Membrane</keyword>
<keyword evidence="3" id="KW-1185">Reference proteome</keyword>
<accession>A0AA41KF39</accession>
<gene>
    <name evidence="2" type="ORF">KTS37_07650</name>
</gene>
<comment type="caution">
    <text evidence="2">The sequence shown here is derived from an EMBL/GenBank/DDBJ whole genome shotgun (WGS) entry which is preliminary data.</text>
</comment>
<dbReference type="AlphaFoldDB" id="A0AA41KF39"/>